<dbReference type="PROSITE" id="PS50181">
    <property type="entry name" value="FBOX"/>
    <property type="match status" value="1"/>
</dbReference>
<dbReference type="Proteomes" id="UP000005203">
    <property type="component" value="Linkage group LG5"/>
</dbReference>
<dbReference type="OrthoDB" id="2095648at2759"/>
<dbReference type="InterPro" id="IPR001810">
    <property type="entry name" value="F-box_dom"/>
</dbReference>
<gene>
    <name evidence="4" type="primary">LOC100578346</name>
</gene>
<reference evidence="4" key="2">
    <citation type="submission" date="2025-04" db="UniProtKB">
        <authorList>
            <consortium name="RefSeq"/>
        </authorList>
    </citation>
    <scope>IDENTIFICATION</scope>
    <source>
        <strain evidence="4">DH4</strain>
        <tissue evidence="4">Whole body</tissue>
    </source>
</reference>
<name>A0A7M7L264_APIME</name>
<evidence type="ECO:0000259" key="1">
    <source>
        <dbReference type="PROSITE" id="PS50181"/>
    </source>
</evidence>
<organism evidence="2">
    <name type="scientific">Apis mellifera</name>
    <name type="common">Honeybee</name>
    <dbReference type="NCBI Taxonomy" id="7460"/>
    <lineage>
        <taxon>Eukaryota</taxon>
        <taxon>Metazoa</taxon>
        <taxon>Ecdysozoa</taxon>
        <taxon>Arthropoda</taxon>
        <taxon>Hexapoda</taxon>
        <taxon>Insecta</taxon>
        <taxon>Pterygota</taxon>
        <taxon>Neoptera</taxon>
        <taxon>Endopterygota</taxon>
        <taxon>Hymenoptera</taxon>
        <taxon>Apocrita</taxon>
        <taxon>Aculeata</taxon>
        <taxon>Apoidea</taxon>
        <taxon>Anthophila</taxon>
        <taxon>Apidae</taxon>
        <taxon>Apis</taxon>
    </lineage>
</organism>
<keyword evidence="3" id="KW-1185">Reference proteome</keyword>
<protein>
    <submittedName>
        <fullName evidence="4">Uncharacterized protein LOC100578346</fullName>
    </submittedName>
</protein>
<accession>A0A8B8GXK6</accession>
<dbReference type="Gene3D" id="2.130.10.10">
    <property type="entry name" value="YVTN repeat-like/Quinoprotein amine dehydrogenase"/>
    <property type="match status" value="1"/>
</dbReference>
<dbReference type="EnsemblMetazoa" id="XM_026440690">
    <property type="protein sequence ID" value="XP_026296475"/>
    <property type="gene ID" value="LOC100578346"/>
</dbReference>
<reference evidence="2" key="1">
    <citation type="submission" date="2021-01" db="UniProtKB">
        <authorList>
            <consortium name="EnsemblMetazoa"/>
        </authorList>
    </citation>
    <scope>IDENTIFICATION</scope>
    <source>
        <strain evidence="2">DH4</strain>
    </source>
</reference>
<dbReference type="Gene3D" id="1.20.1280.50">
    <property type="match status" value="1"/>
</dbReference>
<dbReference type="SUPFAM" id="SSF81383">
    <property type="entry name" value="F-box domain"/>
    <property type="match status" value="1"/>
</dbReference>
<dbReference type="RefSeq" id="XP_026296475.1">
    <property type="nucleotide sequence ID" value="XM_026440690.1"/>
</dbReference>
<dbReference type="InterPro" id="IPR036322">
    <property type="entry name" value="WD40_repeat_dom_sf"/>
</dbReference>
<dbReference type="InterPro" id="IPR036047">
    <property type="entry name" value="F-box-like_dom_sf"/>
</dbReference>
<evidence type="ECO:0000313" key="2">
    <source>
        <dbReference type="EnsemblMetazoa" id="XP_026296475"/>
    </source>
</evidence>
<dbReference type="GeneID" id="100578346"/>
<dbReference type="InterPro" id="IPR015943">
    <property type="entry name" value="WD40/YVTN_repeat-like_dom_sf"/>
</dbReference>
<evidence type="ECO:0000313" key="3">
    <source>
        <dbReference type="Proteomes" id="UP000005203"/>
    </source>
</evidence>
<dbReference type="Pfam" id="PF00646">
    <property type="entry name" value="F-box"/>
    <property type="match status" value="1"/>
</dbReference>
<sequence length="395" mass="46347">MIFSVEIWEHIFIHIDPVSLTRLKIICKCWNEIIDKMLQESTLWYKFCKNKIPEHYWTTLCETLNPNKFYTNFHEKRDAKFWMAMYKLWIKCKNMIKCNTQITCIEPDLKNHPLEYITCIDTSESFIAVGTSEGFIYFYNICNLNANVKYIIDHMEYIKSIQFCRDETNIICISCSVNNHVNFWDMNTLKIISKTHGKLICTSYSYCYTAMHNIISIEGSIPKTIFQFGSDSIITMGADNNKVFFYTEKGYYVNLKLDEKNLEKKNYTLKYIQPPNIRIRQYYTFKPNIIACITEYGYLGFLIKEKKWKLHNIFPILHGEPTAILVYGHILVVGLNSGNVHIYNVEDFEVINFGILNSKKLSLGSTAVISLNIMVCIEEYLIIGYSNKIYIVNFV</sequence>
<accession>A0A7M7L264</accession>
<feature type="domain" description="F-box" evidence="1">
    <location>
        <begin position="1"/>
        <end position="47"/>
    </location>
</feature>
<dbReference type="AlphaFoldDB" id="A0A7M7L264"/>
<proteinExistence type="predicted"/>
<evidence type="ECO:0000313" key="4">
    <source>
        <dbReference type="RefSeq" id="XP_026296475.1"/>
    </source>
</evidence>
<dbReference type="KEGG" id="ame:100578346"/>
<dbReference type="SUPFAM" id="SSF50978">
    <property type="entry name" value="WD40 repeat-like"/>
    <property type="match status" value="1"/>
</dbReference>